<reference evidence="1 2" key="1">
    <citation type="submission" date="2018-06" db="EMBL/GenBank/DDBJ databases">
        <authorList>
            <consortium name="Pathogen Informatics"/>
            <person name="Doyle S."/>
        </authorList>
    </citation>
    <scope>NUCLEOTIDE SEQUENCE [LARGE SCALE GENOMIC DNA]</scope>
    <source>
        <strain evidence="1 2">NCTC12120</strain>
    </source>
</reference>
<evidence type="ECO:0000313" key="1">
    <source>
        <dbReference type="EMBL" id="SQA98427.1"/>
    </source>
</evidence>
<dbReference type="AlphaFoldDB" id="A0A2X2T7M6"/>
<evidence type="ECO:0000313" key="2">
    <source>
        <dbReference type="Proteomes" id="UP000251197"/>
    </source>
</evidence>
<organism evidence="1 2">
    <name type="scientific">Cedecea neteri</name>
    <dbReference type="NCBI Taxonomy" id="158822"/>
    <lineage>
        <taxon>Bacteria</taxon>
        <taxon>Pseudomonadati</taxon>
        <taxon>Pseudomonadota</taxon>
        <taxon>Gammaproteobacteria</taxon>
        <taxon>Enterobacterales</taxon>
        <taxon>Enterobacteriaceae</taxon>
        <taxon>Cedecea</taxon>
    </lineage>
</organism>
<keyword evidence="1" id="KW-0808">Transferase</keyword>
<dbReference type="Proteomes" id="UP000251197">
    <property type="component" value="Unassembled WGS sequence"/>
</dbReference>
<keyword evidence="1" id="KW-0418">Kinase</keyword>
<sequence length="60" mass="6776">MEFIWQSEDGISLVAVLRVGPTESLIQGLHKSLFRAEKRIGLMLFGKGNIGSRWLELFCP</sequence>
<name>A0A2X2T7M6_9ENTR</name>
<proteinExistence type="predicted"/>
<protein>
    <submittedName>
        <fullName evidence="1">Aspartokinase II/homoserine dehydrogenase II</fullName>
    </submittedName>
</protein>
<dbReference type="EMBL" id="UAVU01000003">
    <property type="protein sequence ID" value="SQA98427.1"/>
    <property type="molecule type" value="Genomic_DNA"/>
</dbReference>
<dbReference type="GO" id="GO:0016301">
    <property type="term" value="F:kinase activity"/>
    <property type="evidence" value="ECO:0007669"/>
    <property type="project" value="UniProtKB-KW"/>
</dbReference>
<accession>A0A2X2T7M6</accession>
<gene>
    <name evidence="1" type="primary">metL_3</name>
    <name evidence="1" type="ORF">NCTC12120_02314</name>
</gene>